<keyword evidence="5 9" id="KW-0997">Cell inner membrane</keyword>
<proteinExistence type="inferred from homology"/>
<evidence type="ECO:0000256" key="10">
    <source>
        <dbReference type="SAM" id="Coils"/>
    </source>
</evidence>
<sequence>MPHAIITGEEWCEDVPRATRWPLLLGSLVLVFGVFGFGVWASVAPIDGAVVASGTFVATGQNKIIQHLEGGIISKIMVREGDIVEAGQPLVLLDDTDAKANLRRLTLRHDRLLAIQARLEAEVAGAQELQFDPDLLARAADPEVAAILEGQKIEFKARRERVTSEVAILEQGIAALRENINGGRAQLRAVQVQLGLVAQELEGKRELLKKGYVRKPDVLALERAQAGLEGQIGQLTAGISDARERISREQQKISHVRSQLIQSATEQLRNTQSELDDVRERTRMAEGVSERVTIEAPVKGIVVKLMFHTAGGVVAPGKDILELLPANDELIIEARVRPQDIDSLHSGQTALVRLTALNQRITPMIPGEVVYVSADALPDEQRGTTHSSAYIARISLDKAAASELPKFRPTPGMPAEVFIKTGERTFFAYLLRPLTDSFARAFRER</sequence>
<evidence type="ECO:0000256" key="4">
    <source>
        <dbReference type="ARBA" id="ARBA00022475"/>
    </source>
</evidence>
<evidence type="ECO:0000259" key="12">
    <source>
        <dbReference type="Pfam" id="PF26002"/>
    </source>
</evidence>
<dbReference type="EMBL" id="JACIEN010000003">
    <property type="protein sequence ID" value="MBB4017960.1"/>
    <property type="molecule type" value="Genomic_DNA"/>
</dbReference>
<evidence type="ECO:0000256" key="3">
    <source>
        <dbReference type="ARBA" id="ARBA00022448"/>
    </source>
</evidence>
<evidence type="ECO:0000256" key="2">
    <source>
        <dbReference type="ARBA" id="ARBA00009477"/>
    </source>
</evidence>
<feature type="coiled-coil region" evidence="10">
    <location>
        <begin position="239"/>
        <end position="281"/>
    </location>
</feature>
<evidence type="ECO:0000256" key="6">
    <source>
        <dbReference type="ARBA" id="ARBA00022692"/>
    </source>
</evidence>
<dbReference type="InterPro" id="IPR050739">
    <property type="entry name" value="MFP"/>
</dbReference>
<evidence type="ECO:0000256" key="8">
    <source>
        <dbReference type="ARBA" id="ARBA00023136"/>
    </source>
</evidence>
<evidence type="ECO:0000313" key="14">
    <source>
        <dbReference type="Proteomes" id="UP000577362"/>
    </source>
</evidence>
<dbReference type="GO" id="GO:0005886">
    <property type="term" value="C:plasma membrane"/>
    <property type="evidence" value="ECO:0007669"/>
    <property type="project" value="UniProtKB-SubCell"/>
</dbReference>
<dbReference type="AlphaFoldDB" id="A0A840BYB0"/>
<dbReference type="NCBIfam" id="TIGR01843">
    <property type="entry name" value="type_I_hlyD"/>
    <property type="match status" value="1"/>
</dbReference>
<evidence type="ECO:0000256" key="9">
    <source>
        <dbReference type="RuleBase" id="RU365093"/>
    </source>
</evidence>
<dbReference type="Gene3D" id="2.40.30.170">
    <property type="match status" value="1"/>
</dbReference>
<gene>
    <name evidence="13" type="ORF">GGR16_002994</name>
</gene>
<comment type="caution">
    <text evidence="13">The sequence shown here is derived from an EMBL/GenBank/DDBJ whole genome shotgun (WGS) entry which is preliminary data.</text>
</comment>
<feature type="domain" description="AprE-like beta-barrel" evidence="12">
    <location>
        <begin position="330"/>
        <end position="422"/>
    </location>
</feature>
<evidence type="ECO:0000256" key="5">
    <source>
        <dbReference type="ARBA" id="ARBA00022519"/>
    </source>
</evidence>
<evidence type="ECO:0000256" key="1">
    <source>
        <dbReference type="ARBA" id="ARBA00004377"/>
    </source>
</evidence>
<keyword evidence="3 9" id="KW-0813">Transport</keyword>
<comment type="similarity">
    <text evidence="2 9">Belongs to the membrane fusion protein (MFP) (TC 8.A.1) family.</text>
</comment>
<organism evidence="13 14">
    <name type="scientific">Chelatococcus caeni</name>
    <dbReference type="NCBI Taxonomy" id="1348468"/>
    <lineage>
        <taxon>Bacteria</taxon>
        <taxon>Pseudomonadati</taxon>
        <taxon>Pseudomonadota</taxon>
        <taxon>Alphaproteobacteria</taxon>
        <taxon>Hyphomicrobiales</taxon>
        <taxon>Chelatococcaceae</taxon>
        <taxon>Chelatococcus</taxon>
    </lineage>
</organism>
<keyword evidence="7 9" id="KW-1133">Transmembrane helix</keyword>
<evidence type="ECO:0000313" key="13">
    <source>
        <dbReference type="EMBL" id="MBB4017960.1"/>
    </source>
</evidence>
<reference evidence="13 14" key="1">
    <citation type="submission" date="2020-08" db="EMBL/GenBank/DDBJ databases">
        <title>Genomic Encyclopedia of Type Strains, Phase IV (KMG-IV): sequencing the most valuable type-strain genomes for metagenomic binning, comparative biology and taxonomic classification.</title>
        <authorList>
            <person name="Goeker M."/>
        </authorList>
    </citation>
    <scope>NUCLEOTIDE SEQUENCE [LARGE SCALE GENOMIC DNA]</scope>
    <source>
        <strain evidence="13 14">DSM 103737</strain>
    </source>
</reference>
<evidence type="ECO:0000256" key="7">
    <source>
        <dbReference type="ARBA" id="ARBA00022989"/>
    </source>
</evidence>
<name>A0A840BYB0_9HYPH</name>
<dbReference type="RefSeq" id="WP_183317070.1">
    <property type="nucleotide sequence ID" value="NZ_JACIEN010000003.1"/>
</dbReference>
<protein>
    <recommendedName>
        <fullName evidence="9">Membrane fusion protein (MFP) family protein</fullName>
    </recommendedName>
</protein>
<keyword evidence="14" id="KW-1185">Reference proteome</keyword>
<feature type="transmembrane region" description="Helical" evidence="9">
    <location>
        <begin position="21"/>
        <end position="43"/>
    </location>
</feature>
<evidence type="ECO:0000259" key="11">
    <source>
        <dbReference type="Pfam" id="PF25994"/>
    </source>
</evidence>
<accession>A0A840BYB0</accession>
<keyword evidence="10" id="KW-0175">Coiled coil</keyword>
<dbReference type="PANTHER" id="PTHR30386:SF17">
    <property type="entry name" value="ALKALINE PROTEASE SECRETION PROTEIN APRE"/>
    <property type="match status" value="1"/>
</dbReference>
<dbReference type="Pfam" id="PF25994">
    <property type="entry name" value="HH_AprE"/>
    <property type="match status" value="1"/>
</dbReference>
<dbReference type="Proteomes" id="UP000577362">
    <property type="component" value="Unassembled WGS sequence"/>
</dbReference>
<comment type="subcellular location">
    <subcellularLocation>
        <location evidence="1 9">Cell inner membrane</location>
        <topology evidence="1 9">Single-pass membrane protein</topology>
    </subcellularLocation>
</comment>
<dbReference type="InterPro" id="IPR058982">
    <property type="entry name" value="Beta-barrel_AprE"/>
</dbReference>
<dbReference type="GO" id="GO:0015031">
    <property type="term" value="P:protein transport"/>
    <property type="evidence" value="ECO:0007669"/>
    <property type="project" value="InterPro"/>
</dbReference>
<keyword evidence="8 9" id="KW-0472">Membrane</keyword>
<dbReference type="InterPro" id="IPR010129">
    <property type="entry name" value="T1SS_HlyD"/>
</dbReference>
<feature type="domain" description="AprE-like long alpha-helical hairpin" evidence="11">
    <location>
        <begin position="98"/>
        <end position="286"/>
    </location>
</feature>
<dbReference type="InterPro" id="IPR058781">
    <property type="entry name" value="HH_AprE-like"/>
</dbReference>
<dbReference type="Pfam" id="PF26002">
    <property type="entry name" value="Beta-barrel_AprE"/>
    <property type="match status" value="1"/>
</dbReference>
<keyword evidence="4 9" id="KW-1003">Cell membrane</keyword>
<dbReference type="PANTHER" id="PTHR30386">
    <property type="entry name" value="MEMBRANE FUSION SUBUNIT OF EMRAB-TOLC MULTIDRUG EFFLUX PUMP"/>
    <property type="match status" value="1"/>
</dbReference>
<dbReference type="Gene3D" id="2.40.50.100">
    <property type="match status" value="1"/>
</dbReference>
<keyword evidence="6 9" id="KW-0812">Transmembrane</keyword>
<dbReference type="PRINTS" id="PR01490">
    <property type="entry name" value="RTXTOXIND"/>
</dbReference>